<reference evidence="2" key="1">
    <citation type="submission" date="2022-03" db="EMBL/GenBank/DDBJ databases">
        <authorList>
            <person name="Tunstrom K."/>
        </authorList>
    </citation>
    <scope>NUCLEOTIDE SEQUENCE</scope>
</reference>
<accession>A0AAU9TXQ5</accession>
<name>A0AAU9TXQ5_EUPED</name>
<proteinExistence type="predicted"/>
<comment type="caution">
    <text evidence="2">The sequence shown here is derived from an EMBL/GenBank/DDBJ whole genome shotgun (WGS) entry which is preliminary data.</text>
</comment>
<dbReference type="EMBL" id="CAKOGL010000009">
    <property type="protein sequence ID" value="CAH2090277.1"/>
    <property type="molecule type" value="Genomic_DNA"/>
</dbReference>
<evidence type="ECO:0000313" key="2">
    <source>
        <dbReference type="EMBL" id="CAH2090277.1"/>
    </source>
</evidence>
<evidence type="ECO:0000256" key="1">
    <source>
        <dbReference type="SAM" id="SignalP"/>
    </source>
</evidence>
<dbReference type="Proteomes" id="UP001153954">
    <property type="component" value="Unassembled WGS sequence"/>
</dbReference>
<protein>
    <submittedName>
        <fullName evidence="2">Uncharacterized protein</fullName>
    </submittedName>
</protein>
<keyword evidence="1" id="KW-0732">Signal</keyword>
<feature type="signal peptide" evidence="1">
    <location>
        <begin position="1"/>
        <end position="19"/>
    </location>
</feature>
<sequence length="405" mass="47254">MDFRVLYISLLLALTEIQAKQLDSGPQAVKDSASASNSTQKSQKRYATKEIILYLTPSQIKDLQAGKTFLDTQSIYQSAEKQVQNNQRLSPQEHDELVRQQFENIKAAKVYQSEKPNYDNLELISHIPSYQKYERINENQQIISDAIDVWKQNQAKIEEQAKSQYLYTQSGEDQKIEQWSLPKQKQPEVSQDTWIPFEPASEKNQDIRLLNEQFKQQWNRILEHNRNQLKALSAVKPITENSEPILLQTEKPLLQAQYAPRYNDQKHAIEIEEILKNHRRQELEKKNALETAEPLINSPPILIHQEIKVTKHKPVPVVKHVKVQVPTPVLIPVPEPYEVKVPHPYPVPFEIVKPIPVPIWKTEKVEAERPASYEAQKQTFIPVTKNVYINFDRPYYVEKYNTNRN</sequence>
<gene>
    <name evidence="2" type="ORF">EEDITHA_LOCUS6248</name>
</gene>
<organism evidence="2 3">
    <name type="scientific">Euphydryas editha</name>
    <name type="common">Edith's checkerspot</name>
    <dbReference type="NCBI Taxonomy" id="104508"/>
    <lineage>
        <taxon>Eukaryota</taxon>
        <taxon>Metazoa</taxon>
        <taxon>Ecdysozoa</taxon>
        <taxon>Arthropoda</taxon>
        <taxon>Hexapoda</taxon>
        <taxon>Insecta</taxon>
        <taxon>Pterygota</taxon>
        <taxon>Neoptera</taxon>
        <taxon>Endopterygota</taxon>
        <taxon>Lepidoptera</taxon>
        <taxon>Glossata</taxon>
        <taxon>Ditrysia</taxon>
        <taxon>Papilionoidea</taxon>
        <taxon>Nymphalidae</taxon>
        <taxon>Nymphalinae</taxon>
        <taxon>Euphydryas</taxon>
    </lineage>
</organism>
<dbReference type="AlphaFoldDB" id="A0AAU9TXQ5"/>
<feature type="chain" id="PRO_5043538354" evidence="1">
    <location>
        <begin position="20"/>
        <end position="405"/>
    </location>
</feature>
<evidence type="ECO:0000313" key="3">
    <source>
        <dbReference type="Proteomes" id="UP001153954"/>
    </source>
</evidence>
<keyword evidence="3" id="KW-1185">Reference proteome</keyword>